<evidence type="ECO:0000256" key="6">
    <source>
        <dbReference type="ARBA" id="ARBA00022448"/>
    </source>
</evidence>
<keyword evidence="7" id="KW-1003">Cell membrane</keyword>
<feature type="transmembrane region" description="Helical" evidence="15">
    <location>
        <begin position="459"/>
        <end position="483"/>
    </location>
</feature>
<comment type="catalytic activity">
    <reaction evidence="1">
        <text>D-fructose(out) = D-fructose(in)</text>
        <dbReference type="Rhea" id="RHEA:60372"/>
        <dbReference type="ChEBI" id="CHEBI:37721"/>
    </reaction>
</comment>
<evidence type="ECO:0000256" key="15">
    <source>
        <dbReference type="SAM" id="Phobius"/>
    </source>
</evidence>
<dbReference type="HOGENOM" id="CLU_001265_30_11_1"/>
<name>G1N689_MELGA</name>
<dbReference type="PANTHER" id="PTHR23503:SF129">
    <property type="entry name" value="SOLUTE CARRIER FAMILY 2 MEMBER 11-LIKE 1"/>
    <property type="match status" value="1"/>
</dbReference>
<sequence length="525" mass="58127">MQKMSCKLFLLAFVLGIGGTFQYGLQISIINSPAEYIKSFIRETWLKRYGSSPSEEIITLLWSFVVSIYTIGGLLGSMSVRYMSVKFGRKKSMLLANIPALLSATLMALSRLSGSFEMIIIGRLFAGVCAGLGLNIHIMYAGECAPQKLRGVIAITASTAIAVGKFAGFALGLREVLGVEALWPILMAANAIPALIQLLTLPFFPDSPRYLLIDKKDKEGCIKAVKQLWGDGDHMAEVDDMIAEQEAIRGEKSKSVCDLIRDKSVRWQFITLFLVSSCMQLIGVNVVYFYAYNVFLKVGLSPAQTRYVSLGVGITEILTTALCGFLVDRAGRKALLWKTHTAMALALGLLTVTLALQPCTCRLKSIAFCRYDHCQHCLLEKCVEVEDTDDSFSWIPYCSAALIFIFIMSFGLGPAGVLCPLPTEIFIQSYRPAAYAFNGATNWIQLFFLGLLFPFIVEGLGSFCFIIFLAYCLSMAIFVYLVVPETKGKSMLQIMEEFNRLNYRRKKGQAALHQNNCSLTTVTRL</sequence>
<dbReference type="Pfam" id="PF00083">
    <property type="entry name" value="Sugar_tr"/>
    <property type="match status" value="1"/>
</dbReference>
<dbReference type="Ensembl" id="ENSMGAT00000008339.2">
    <property type="protein sequence ID" value="ENSMGAP00000007561.2"/>
    <property type="gene ID" value="ENSMGAG00000007425.3"/>
</dbReference>
<feature type="transmembrane region" description="Helical" evidence="15">
    <location>
        <begin position="339"/>
        <end position="356"/>
    </location>
</feature>
<keyword evidence="11 15" id="KW-0472">Membrane</keyword>
<dbReference type="InterPro" id="IPR036259">
    <property type="entry name" value="MFS_trans_sf"/>
</dbReference>
<reference evidence="17" key="2">
    <citation type="submission" date="2025-08" db="UniProtKB">
        <authorList>
            <consortium name="Ensembl"/>
        </authorList>
    </citation>
    <scope>IDENTIFICATION</scope>
</reference>
<evidence type="ECO:0000256" key="14">
    <source>
        <dbReference type="RuleBase" id="RU003346"/>
    </source>
</evidence>
<dbReference type="GO" id="GO:0070837">
    <property type="term" value="P:dehydroascorbic acid transport"/>
    <property type="evidence" value="ECO:0007669"/>
    <property type="project" value="TreeGrafter"/>
</dbReference>
<feature type="transmembrane region" description="Helical" evidence="15">
    <location>
        <begin position="152"/>
        <end position="173"/>
    </location>
</feature>
<keyword evidence="8" id="KW-0762">Sugar transport</keyword>
<accession>G1N689</accession>
<dbReference type="PROSITE" id="PS00217">
    <property type="entry name" value="SUGAR_TRANSPORT_2"/>
    <property type="match status" value="1"/>
</dbReference>
<keyword evidence="10 15" id="KW-1133">Transmembrane helix</keyword>
<organism evidence="17 18">
    <name type="scientific">Meleagris gallopavo</name>
    <name type="common">Wild turkey</name>
    <dbReference type="NCBI Taxonomy" id="9103"/>
    <lineage>
        <taxon>Eukaryota</taxon>
        <taxon>Metazoa</taxon>
        <taxon>Chordata</taxon>
        <taxon>Craniata</taxon>
        <taxon>Vertebrata</taxon>
        <taxon>Euteleostomi</taxon>
        <taxon>Archelosauria</taxon>
        <taxon>Archosauria</taxon>
        <taxon>Dinosauria</taxon>
        <taxon>Saurischia</taxon>
        <taxon>Theropoda</taxon>
        <taxon>Coelurosauria</taxon>
        <taxon>Aves</taxon>
        <taxon>Neognathae</taxon>
        <taxon>Galloanserae</taxon>
        <taxon>Galliformes</taxon>
        <taxon>Phasianidae</taxon>
        <taxon>Meleagridinae</taxon>
        <taxon>Meleagris</taxon>
    </lineage>
</organism>
<dbReference type="GO" id="GO:0055056">
    <property type="term" value="F:D-glucose transmembrane transporter activity"/>
    <property type="evidence" value="ECO:0007669"/>
    <property type="project" value="TreeGrafter"/>
</dbReference>
<keyword evidence="9 15" id="KW-0812">Transmembrane</keyword>
<evidence type="ECO:0000256" key="10">
    <source>
        <dbReference type="ARBA" id="ARBA00022989"/>
    </source>
</evidence>
<evidence type="ECO:0000256" key="8">
    <source>
        <dbReference type="ARBA" id="ARBA00022597"/>
    </source>
</evidence>
<feature type="transmembrane region" description="Helical" evidence="15">
    <location>
        <begin position="433"/>
        <end position="453"/>
    </location>
</feature>
<evidence type="ECO:0000256" key="11">
    <source>
        <dbReference type="ARBA" id="ARBA00023136"/>
    </source>
</evidence>
<comment type="subcellular location">
    <subcellularLocation>
        <location evidence="2">Cell membrane</location>
        <location evidence="2">Sarcolemma</location>
    </subcellularLocation>
    <subcellularLocation>
        <location evidence="3">Cell membrane</location>
        <topology evidence="3">Multi-pass membrane protein</topology>
    </subcellularLocation>
</comment>
<dbReference type="PANTHER" id="PTHR23503">
    <property type="entry name" value="SOLUTE CARRIER FAMILY 2"/>
    <property type="match status" value="1"/>
</dbReference>
<dbReference type="InterPro" id="IPR020846">
    <property type="entry name" value="MFS_dom"/>
</dbReference>
<dbReference type="GeneTree" id="ENSGT00940000166177"/>
<keyword evidence="6 14" id="KW-0813">Transport</keyword>
<dbReference type="GO" id="GO:1990539">
    <property type="term" value="P:fructose import across plasma membrane"/>
    <property type="evidence" value="ECO:0007669"/>
    <property type="project" value="UniProtKB-ARBA"/>
</dbReference>
<feature type="transmembrane region" description="Helical" evidence="15">
    <location>
        <begin position="118"/>
        <end position="140"/>
    </location>
</feature>
<feature type="domain" description="Major facilitator superfamily (MFS) profile" evidence="16">
    <location>
        <begin position="12"/>
        <end position="487"/>
    </location>
</feature>
<dbReference type="AlphaFoldDB" id="G1N689"/>
<feature type="transmembrane region" description="Helical" evidence="15">
    <location>
        <begin position="92"/>
        <end position="112"/>
    </location>
</feature>
<dbReference type="PRINTS" id="PR00171">
    <property type="entry name" value="SUGRTRNSPORT"/>
</dbReference>
<dbReference type="FunFam" id="1.20.1250.20:FF:001511">
    <property type="entry name" value="Solute carrier family 2, facilitated glucose transporter member 5"/>
    <property type="match status" value="1"/>
</dbReference>
<evidence type="ECO:0000256" key="13">
    <source>
        <dbReference type="ARBA" id="ARBA00031099"/>
    </source>
</evidence>
<reference evidence="17" key="3">
    <citation type="submission" date="2025-09" db="UniProtKB">
        <authorList>
            <consortium name="Ensembl"/>
        </authorList>
    </citation>
    <scope>IDENTIFICATION</scope>
</reference>
<keyword evidence="18" id="KW-1185">Reference proteome</keyword>
<feature type="transmembrane region" description="Helical" evidence="15">
    <location>
        <begin position="394"/>
        <end position="421"/>
    </location>
</feature>
<dbReference type="InterPro" id="IPR003663">
    <property type="entry name" value="Sugar/inositol_transpt"/>
</dbReference>
<feature type="transmembrane region" description="Helical" evidence="15">
    <location>
        <begin position="307"/>
        <end position="327"/>
    </location>
</feature>
<dbReference type="Gene3D" id="1.20.1250.20">
    <property type="entry name" value="MFS general substrate transporter like domains"/>
    <property type="match status" value="1"/>
</dbReference>
<evidence type="ECO:0000256" key="9">
    <source>
        <dbReference type="ARBA" id="ARBA00022692"/>
    </source>
</evidence>
<proteinExistence type="inferred from homology"/>
<feature type="transmembrane region" description="Helical" evidence="15">
    <location>
        <begin position="185"/>
        <end position="204"/>
    </location>
</feature>
<dbReference type="NCBIfam" id="TIGR00879">
    <property type="entry name" value="SP"/>
    <property type="match status" value="1"/>
</dbReference>
<evidence type="ECO:0000256" key="2">
    <source>
        <dbReference type="ARBA" id="ARBA00004135"/>
    </source>
</evidence>
<evidence type="ECO:0000256" key="4">
    <source>
        <dbReference type="ARBA" id="ARBA00007004"/>
    </source>
</evidence>
<dbReference type="PROSITE" id="PS50850">
    <property type="entry name" value="MFS"/>
    <property type="match status" value="1"/>
</dbReference>
<dbReference type="GO" id="GO:0046323">
    <property type="term" value="P:D-glucose import"/>
    <property type="evidence" value="ECO:0007669"/>
    <property type="project" value="TreeGrafter"/>
</dbReference>
<reference evidence="17 18" key="1">
    <citation type="journal article" date="2010" name="PLoS Biol.">
        <title>Multi-platform next-generation sequencing of the domestic turkey (Meleagris gallopavo): genome assembly and analysis.</title>
        <authorList>
            <person name="Dalloul R.A."/>
            <person name="Long J.A."/>
            <person name="Zimin A.V."/>
            <person name="Aslam L."/>
            <person name="Beal K."/>
            <person name="Blomberg L.A."/>
            <person name="Bouffard P."/>
            <person name="Burt D.W."/>
            <person name="Crasta O."/>
            <person name="Crooijmans R.P."/>
            <person name="Cooper K."/>
            <person name="Coulombe R.A."/>
            <person name="De S."/>
            <person name="Delany M.E."/>
            <person name="Dodgson J.B."/>
            <person name="Dong J.J."/>
            <person name="Evans C."/>
            <person name="Frederickson K.M."/>
            <person name="Flicek P."/>
            <person name="Florea L."/>
            <person name="Folkerts O."/>
            <person name="Groenen M.A."/>
            <person name="Harkins T.T."/>
            <person name="Herrero J."/>
            <person name="Hoffmann S."/>
            <person name="Megens H.J."/>
            <person name="Jiang A."/>
            <person name="de Jong P."/>
            <person name="Kaiser P."/>
            <person name="Kim H."/>
            <person name="Kim K.W."/>
            <person name="Kim S."/>
            <person name="Langenberger D."/>
            <person name="Lee M.K."/>
            <person name="Lee T."/>
            <person name="Mane S."/>
            <person name="Marcais G."/>
            <person name="Marz M."/>
            <person name="McElroy A.P."/>
            <person name="Modise T."/>
            <person name="Nefedov M."/>
            <person name="Notredame C."/>
            <person name="Paton I.R."/>
            <person name="Payne W.S."/>
            <person name="Pertea G."/>
            <person name="Prickett D."/>
            <person name="Puiu D."/>
            <person name="Qioa D."/>
            <person name="Raineri E."/>
            <person name="Ruffier M."/>
            <person name="Salzberg S.L."/>
            <person name="Schatz M.C."/>
            <person name="Scheuring C."/>
            <person name="Schmidt C.J."/>
            <person name="Schroeder S."/>
            <person name="Searle S.M."/>
            <person name="Smith E.J."/>
            <person name="Smith J."/>
            <person name="Sonstegard T.S."/>
            <person name="Stadler P.F."/>
            <person name="Tafer H."/>
            <person name="Tu Z.J."/>
            <person name="Van Tassell C.P."/>
            <person name="Vilella A.J."/>
            <person name="Williams K.P."/>
            <person name="Yorke J.A."/>
            <person name="Zhang L."/>
            <person name="Zhang H.B."/>
            <person name="Zhang X."/>
            <person name="Zhang Y."/>
            <person name="Reed K.M."/>
        </authorList>
    </citation>
    <scope>NUCLEOTIDE SEQUENCE [LARGE SCALE GENOMIC DNA]</scope>
</reference>
<evidence type="ECO:0000256" key="7">
    <source>
        <dbReference type="ARBA" id="ARBA00022475"/>
    </source>
</evidence>
<dbReference type="InParanoid" id="G1N689"/>
<dbReference type="GO" id="GO:0042383">
    <property type="term" value="C:sarcolemma"/>
    <property type="evidence" value="ECO:0007669"/>
    <property type="project" value="UniProtKB-SubCell"/>
</dbReference>
<evidence type="ECO:0000313" key="17">
    <source>
        <dbReference type="Ensembl" id="ENSMGAP00000007561.2"/>
    </source>
</evidence>
<feature type="transmembrane region" description="Helical" evidence="15">
    <location>
        <begin position="269"/>
        <end position="291"/>
    </location>
</feature>
<evidence type="ECO:0000259" key="16">
    <source>
        <dbReference type="PROSITE" id="PS50850"/>
    </source>
</evidence>
<dbReference type="Proteomes" id="UP000001645">
    <property type="component" value="Chromosome 17"/>
</dbReference>
<dbReference type="SUPFAM" id="SSF103473">
    <property type="entry name" value="MFS general substrate transporter"/>
    <property type="match status" value="1"/>
</dbReference>
<evidence type="ECO:0000256" key="1">
    <source>
        <dbReference type="ARBA" id="ARBA00000590"/>
    </source>
</evidence>
<dbReference type="InterPro" id="IPR045263">
    <property type="entry name" value="GLUT"/>
</dbReference>
<dbReference type="InterPro" id="IPR005828">
    <property type="entry name" value="MFS_sugar_transport-like"/>
</dbReference>
<evidence type="ECO:0000313" key="18">
    <source>
        <dbReference type="Proteomes" id="UP000001645"/>
    </source>
</evidence>
<comment type="similarity">
    <text evidence="4">Belongs to the major facilitator superfamily. Sugar transporter (TC 2.A.1.1) family. Glucose transporter subfamily.</text>
</comment>
<dbReference type="InterPro" id="IPR005829">
    <property type="entry name" value="Sugar_transporter_CS"/>
</dbReference>
<dbReference type="GO" id="GO:0005353">
    <property type="term" value="F:fructose transmembrane transporter activity"/>
    <property type="evidence" value="ECO:0007669"/>
    <property type="project" value="UniProtKB-ARBA"/>
</dbReference>
<evidence type="ECO:0000256" key="5">
    <source>
        <dbReference type="ARBA" id="ARBA00015973"/>
    </source>
</evidence>
<evidence type="ECO:0000256" key="12">
    <source>
        <dbReference type="ARBA" id="ARBA00029961"/>
    </source>
</evidence>
<feature type="transmembrane region" description="Helical" evidence="15">
    <location>
        <begin position="57"/>
        <end position="80"/>
    </location>
</feature>
<evidence type="ECO:0000256" key="3">
    <source>
        <dbReference type="ARBA" id="ARBA00004651"/>
    </source>
</evidence>
<protein>
    <recommendedName>
        <fullName evidence="5">Solute carrier family 2, facilitated glucose transporter member 5</fullName>
    </recommendedName>
    <alternativeName>
        <fullName evidence="13">Fructose transporter</fullName>
    </alternativeName>
    <alternativeName>
        <fullName evidence="12">Glucose transporter type 5, small intestine</fullName>
    </alternativeName>
</protein>